<gene>
    <name evidence="2" type="ORF">C449_12605</name>
</gene>
<keyword evidence="3" id="KW-1185">Reference proteome</keyword>
<dbReference type="PATRIC" id="fig|1227455.4.peg.2583"/>
<reference evidence="2 3" key="1">
    <citation type="journal article" date="2014" name="PLoS Genet.">
        <title>Phylogenetically driven sequencing of extremely halophilic archaea reveals strategies for static and dynamic osmo-response.</title>
        <authorList>
            <person name="Becker E.A."/>
            <person name="Seitzer P.M."/>
            <person name="Tritt A."/>
            <person name="Larsen D."/>
            <person name="Krusor M."/>
            <person name="Yao A.I."/>
            <person name="Wu D."/>
            <person name="Madern D."/>
            <person name="Eisen J.A."/>
            <person name="Darling A.E."/>
            <person name="Facciotti M.T."/>
        </authorList>
    </citation>
    <scope>NUCLEOTIDE SEQUENCE [LARGE SCALE GENOMIC DNA]</scope>
    <source>
        <strain evidence="2 3">DSM 5350</strain>
    </source>
</reference>
<dbReference type="InParanoid" id="M0MGP4"/>
<dbReference type="GO" id="GO:0034069">
    <property type="term" value="F:aminoglycoside N-acetyltransferase activity"/>
    <property type="evidence" value="ECO:0007669"/>
    <property type="project" value="TreeGrafter"/>
</dbReference>
<dbReference type="InterPro" id="IPR016181">
    <property type="entry name" value="Acyl_CoA_acyltransferase"/>
</dbReference>
<dbReference type="RefSeq" id="WP_006078380.1">
    <property type="nucleotide sequence ID" value="NZ_AOMD01000027.1"/>
</dbReference>
<evidence type="ECO:0000313" key="3">
    <source>
        <dbReference type="Proteomes" id="UP000011669"/>
    </source>
</evidence>
<dbReference type="Pfam" id="PF13527">
    <property type="entry name" value="Acetyltransf_9"/>
    <property type="match status" value="1"/>
</dbReference>
<dbReference type="InterPro" id="IPR000182">
    <property type="entry name" value="GNAT_dom"/>
</dbReference>
<keyword evidence="2" id="KW-0808">Transferase</keyword>
<dbReference type="PANTHER" id="PTHR37817:SF1">
    <property type="entry name" value="N-ACETYLTRANSFERASE EIS"/>
    <property type="match status" value="1"/>
</dbReference>
<accession>M0MGP4</accession>
<sequence length="400" mass="45561">MIEYRPIPEAAEERHRAITGYAFDAGSGPYDPDEPIDERRQRRWAFGEDRGVFDGDDLVACGTHIEFTVRLRGEWLPMAGLSGVASPPDRRRQGFVGELLEASLREYRDRDWPIAALWPFKHDFYARYGWATGCRYRTATVDPAALSTVRSAAAGEFRRIEPEEYATLEPVFEAWLDGVNLATRRSDDWWRDRVFQSDDTERYCYVWLREDEPRGYLLYRIRNDDDGRRLVVDEMASADHEAYLNLLRFCHDHDSQVNTVELYGHDHDRLLDVVTDRDAIEVEMAAGQMVRIVDVPTALEAVPYPGVEDATVTVDVDDPHAPWNDATFAIRVEDNVASVERVDAEPDATTDIGTLSQLLVGYCSAEHARVVGDLDVDTSGTADVLDRLFPEHEVFLPEQF</sequence>
<dbReference type="Gene3D" id="3.40.630.30">
    <property type="match status" value="2"/>
</dbReference>
<dbReference type="PROSITE" id="PS51186">
    <property type="entry name" value="GNAT"/>
    <property type="match status" value="1"/>
</dbReference>
<dbReference type="STRING" id="1227455.C449_12605"/>
<comment type="caution">
    <text evidence="2">The sequence shown here is derived from an EMBL/GenBank/DDBJ whole genome shotgun (WGS) entry which is preliminary data.</text>
</comment>
<dbReference type="EMBL" id="AOMD01000027">
    <property type="protein sequence ID" value="EMA43879.1"/>
    <property type="molecule type" value="Genomic_DNA"/>
</dbReference>
<dbReference type="PANTHER" id="PTHR37817">
    <property type="entry name" value="N-ACETYLTRANSFERASE EIS"/>
    <property type="match status" value="1"/>
</dbReference>
<dbReference type="AlphaFoldDB" id="M0MGP4"/>
<name>M0MGP4_9EURY</name>
<dbReference type="SUPFAM" id="SSF55729">
    <property type="entry name" value="Acyl-CoA N-acyltransferases (Nat)"/>
    <property type="match status" value="1"/>
</dbReference>
<protein>
    <submittedName>
        <fullName evidence="2">Acetyltransferase</fullName>
    </submittedName>
</protein>
<dbReference type="GO" id="GO:0030649">
    <property type="term" value="P:aminoglycoside antibiotic catabolic process"/>
    <property type="evidence" value="ECO:0007669"/>
    <property type="project" value="TreeGrafter"/>
</dbReference>
<dbReference type="Proteomes" id="UP000011669">
    <property type="component" value="Unassembled WGS sequence"/>
</dbReference>
<proteinExistence type="predicted"/>
<dbReference type="Gene3D" id="3.30.1050.10">
    <property type="entry name" value="SCP2 sterol-binding domain"/>
    <property type="match status" value="1"/>
</dbReference>
<evidence type="ECO:0000313" key="2">
    <source>
        <dbReference type="EMBL" id="EMA43879.1"/>
    </source>
</evidence>
<dbReference type="Pfam" id="PF13530">
    <property type="entry name" value="SCP2_2"/>
    <property type="match status" value="1"/>
</dbReference>
<dbReference type="SUPFAM" id="SSF55718">
    <property type="entry name" value="SCP-like"/>
    <property type="match status" value="1"/>
</dbReference>
<dbReference type="InterPro" id="IPR051554">
    <property type="entry name" value="Acetyltransferase_Eis"/>
</dbReference>
<evidence type="ECO:0000259" key="1">
    <source>
        <dbReference type="PROSITE" id="PS51186"/>
    </source>
</evidence>
<dbReference type="InterPro" id="IPR036527">
    <property type="entry name" value="SCP2_sterol-bd_dom_sf"/>
</dbReference>
<dbReference type="Pfam" id="PF17668">
    <property type="entry name" value="Acetyltransf_17"/>
    <property type="match status" value="1"/>
</dbReference>
<dbReference type="InterPro" id="IPR025559">
    <property type="entry name" value="Eis_dom"/>
</dbReference>
<feature type="domain" description="N-acetyltransferase" evidence="1">
    <location>
        <begin position="2"/>
        <end position="153"/>
    </location>
</feature>
<organism evidence="2 3">
    <name type="scientific">Halococcus saccharolyticus DSM 5350</name>
    <dbReference type="NCBI Taxonomy" id="1227455"/>
    <lineage>
        <taxon>Archaea</taxon>
        <taxon>Methanobacteriati</taxon>
        <taxon>Methanobacteriota</taxon>
        <taxon>Stenosarchaea group</taxon>
        <taxon>Halobacteria</taxon>
        <taxon>Halobacteriales</taxon>
        <taxon>Halococcaceae</taxon>
        <taxon>Halococcus</taxon>
    </lineage>
</organism>
<dbReference type="InterPro" id="IPR041380">
    <property type="entry name" value="Acetyltransf_17"/>
</dbReference>